<proteinExistence type="predicted"/>
<protein>
    <submittedName>
        <fullName evidence="1">Uncharacterized protein TCIL3000_11_3720</fullName>
    </submittedName>
</protein>
<dbReference type="Pfam" id="PF05186">
    <property type="entry name" value="Dpy-30"/>
    <property type="match status" value="1"/>
</dbReference>
<gene>
    <name evidence="1" type="ORF">TCIL3000_11_3720</name>
</gene>
<dbReference type="InterPro" id="IPR007858">
    <property type="entry name" value="Dpy-30_motif"/>
</dbReference>
<dbReference type="EMBL" id="HE575324">
    <property type="protein sequence ID" value="CCC94972.1"/>
    <property type="molecule type" value="Genomic_DNA"/>
</dbReference>
<reference evidence="1" key="1">
    <citation type="journal article" date="2012" name="Proc. Natl. Acad. Sci. U.S.A.">
        <title>Antigenic diversity is generated by distinct evolutionary mechanisms in African trypanosome species.</title>
        <authorList>
            <person name="Jackson A.P."/>
            <person name="Berry A."/>
            <person name="Aslett M."/>
            <person name="Allison H.C."/>
            <person name="Burton P."/>
            <person name="Vavrova-Anderson J."/>
            <person name="Brown R."/>
            <person name="Browne H."/>
            <person name="Corton N."/>
            <person name="Hauser H."/>
            <person name="Gamble J."/>
            <person name="Gilderthorp R."/>
            <person name="Marcello L."/>
            <person name="McQuillan J."/>
            <person name="Otto T.D."/>
            <person name="Quail M.A."/>
            <person name="Sanders M.J."/>
            <person name="van Tonder A."/>
            <person name="Ginger M.L."/>
            <person name="Field M.C."/>
            <person name="Barry J.D."/>
            <person name="Hertz-Fowler C."/>
            <person name="Berriman M."/>
        </authorList>
    </citation>
    <scope>NUCLEOTIDE SEQUENCE</scope>
    <source>
        <strain evidence="1">IL3000</strain>
    </source>
</reference>
<organism evidence="1">
    <name type="scientific">Trypanosoma congolense (strain IL3000)</name>
    <dbReference type="NCBI Taxonomy" id="1068625"/>
    <lineage>
        <taxon>Eukaryota</taxon>
        <taxon>Discoba</taxon>
        <taxon>Euglenozoa</taxon>
        <taxon>Kinetoplastea</taxon>
        <taxon>Metakinetoplastina</taxon>
        <taxon>Trypanosomatida</taxon>
        <taxon>Trypanosomatidae</taxon>
        <taxon>Trypanosoma</taxon>
        <taxon>Nannomonas</taxon>
    </lineage>
</organism>
<name>G0V003_TRYCI</name>
<accession>G0V003</accession>
<sequence>MAMTSALSGVVTKTALIVRPRYAQQSELRSLTKYKLHEAGFIIIREEYRRVNEELADKIAVQLDRAAFLSGVADPEQSDVAMTRGVNSAGGPRMFTRSHATTGAQELVGNAYLYVLAHRDCHVELLRFLDRLFADEDYNMLLRNIHDDEEEEARAASRSAFEKRPGDRNVSAIQCPLFCNATSVASKQVVRLLFPRMLVHEVPNRAASREYVQAELKNALIPALVELSRAKPENPIKWLAERLLNTNVRAPPLISVANDDSESPEA</sequence>
<evidence type="ECO:0000313" key="1">
    <source>
        <dbReference type="EMBL" id="CCC94972.1"/>
    </source>
</evidence>
<dbReference type="AlphaFoldDB" id="G0V003"/>
<dbReference type="VEuPathDB" id="TriTrypDB:TcIL3000.11.3720"/>
<dbReference type="CDD" id="cd22958">
    <property type="entry name" value="DD_DPY30_SDC1-like"/>
    <property type="match status" value="1"/>
</dbReference>
<dbReference type="Gene3D" id="1.20.890.10">
    <property type="entry name" value="cAMP-dependent protein kinase regulatory subunit, dimerization-anchoring domain"/>
    <property type="match status" value="1"/>
</dbReference>